<feature type="compositionally biased region" description="Polar residues" evidence="1">
    <location>
        <begin position="443"/>
        <end position="463"/>
    </location>
</feature>
<gene>
    <name evidence="2" type="ORF">F5X68DRAFT_257437</name>
</gene>
<organism evidence="2 3">
    <name type="scientific">Plectosphaerella plurivora</name>
    <dbReference type="NCBI Taxonomy" id="936078"/>
    <lineage>
        <taxon>Eukaryota</taxon>
        <taxon>Fungi</taxon>
        <taxon>Dikarya</taxon>
        <taxon>Ascomycota</taxon>
        <taxon>Pezizomycotina</taxon>
        <taxon>Sordariomycetes</taxon>
        <taxon>Hypocreomycetidae</taxon>
        <taxon>Glomerellales</taxon>
        <taxon>Plectosphaerellaceae</taxon>
        <taxon>Plectosphaerella</taxon>
    </lineage>
</organism>
<dbReference type="OrthoDB" id="4851810at2759"/>
<dbReference type="AlphaFoldDB" id="A0A9P8VMJ4"/>
<evidence type="ECO:0000313" key="3">
    <source>
        <dbReference type="Proteomes" id="UP000770015"/>
    </source>
</evidence>
<proteinExistence type="predicted"/>
<sequence>MATRNLGTEMLWHFYYSPDGSRLPYPTPDQETEKEETQIDLKALTHARHIVGWCSKAKFHAGAPDMNYNIKPTRLKRPSKDFSLEKLSVSVGSIVTAGCQFAIGEKDSHVRIGRIRYGSKLSWIHRKYVTLWDVDEKRGWLVKGTAALLHLLRASLHFNRTDEVQCGFLLDEDQPKDSSRPLTLNSSLDVLQDESNLELEIFPPEDKTKADSTPFRLKARVEKLYEMLEMLIDHQASAEASYKGLDAKLRFRDHLEGWDFADIATDLPPFKLKQTTVPAQMRSWVDFTRSIPAITLFGRGFGDIIRATPAGTGNSRNPAVHSCSEWETVPKNRHLLCVSAADLGKILARTGDDSTCPVTLGDGIVWHNPQDEDPFQATCSCTSGQHSKRNHHPVQEVRSSLERFKMSKSTIDLEAHPYGAVIFGEKKSWLAGLTTSSSDTTSQGTMLGHSSTSAQSDGGDANSSSFEIYPRWITFAV</sequence>
<dbReference type="Proteomes" id="UP000770015">
    <property type="component" value="Unassembled WGS sequence"/>
</dbReference>
<dbReference type="EMBL" id="JAGSXJ010000001">
    <property type="protein sequence ID" value="KAH6697198.1"/>
    <property type="molecule type" value="Genomic_DNA"/>
</dbReference>
<comment type="caution">
    <text evidence="2">The sequence shown here is derived from an EMBL/GenBank/DDBJ whole genome shotgun (WGS) entry which is preliminary data.</text>
</comment>
<accession>A0A9P8VMJ4</accession>
<protein>
    <submittedName>
        <fullName evidence="2">Uncharacterized protein</fullName>
    </submittedName>
</protein>
<keyword evidence="3" id="KW-1185">Reference proteome</keyword>
<feature type="region of interest" description="Disordered" evidence="1">
    <location>
        <begin position="439"/>
        <end position="463"/>
    </location>
</feature>
<name>A0A9P8VMJ4_9PEZI</name>
<reference evidence="2" key="1">
    <citation type="journal article" date="2021" name="Nat. Commun.">
        <title>Genetic determinants of endophytism in the Arabidopsis root mycobiome.</title>
        <authorList>
            <person name="Mesny F."/>
            <person name="Miyauchi S."/>
            <person name="Thiergart T."/>
            <person name="Pickel B."/>
            <person name="Atanasova L."/>
            <person name="Karlsson M."/>
            <person name="Huettel B."/>
            <person name="Barry K.W."/>
            <person name="Haridas S."/>
            <person name="Chen C."/>
            <person name="Bauer D."/>
            <person name="Andreopoulos W."/>
            <person name="Pangilinan J."/>
            <person name="LaButti K."/>
            <person name="Riley R."/>
            <person name="Lipzen A."/>
            <person name="Clum A."/>
            <person name="Drula E."/>
            <person name="Henrissat B."/>
            <person name="Kohler A."/>
            <person name="Grigoriev I.V."/>
            <person name="Martin F.M."/>
            <person name="Hacquard S."/>
        </authorList>
    </citation>
    <scope>NUCLEOTIDE SEQUENCE</scope>
    <source>
        <strain evidence="2">MPI-SDFR-AT-0117</strain>
    </source>
</reference>
<evidence type="ECO:0000256" key="1">
    <source>
        <dbReference type="SAM" id="MobiDB-lite"/>
    </source>
</evidence>
<evidence type="ECO:0000313" key="2">
    <source>
        <dbReference type="EMBL" id="KAH6697198.1"/>
    </source>
</evidence>